<evidence type="ECO:0000313" key="2">
    <source>
        <dbReference type="Proteomes" id="UP001050691"/>
    </source>
</evidence>
<name>A0AAV5ABY6_9AGAM</name>
<evidence type="ECO:0000313" key="1">
    <source>
        <dbReference type="EMBL" id="GJJ10729.1"/>
    </source>
</evidence>
<keyword evidence="2" id="KW-1185">Reference proteome</keyword>
<reference evidence="1" key="1">
    <citation type="submission" date="2021-10" db="EMBL/GenBank/DDBJ databases">
        <title>De novo Genome Assembly of Clathrus columnatus (Basidiomycota, Fungi) Using Illumina and Nanopore Sequence Data.</title>
        <authorList>
            <person name="Ogiso-Tanaka E."/>
            <person name="Itagaki H."/>
            <person name="Hosoya T."/>
            <person name="Hosaka K."/>
        </authorList>
    </citation>
    <scope>NUCLEOTIDE SEQUENCE</scope>
    <source>
        <strain evidence="1">MO-923</strain>
    </source>
</reference>
<dbReference type="AlphaFoldDB" id="A0AAV5ABY6"/>
<gene>
    <name evidence="1" type="ORF">Clacol_004956</name>
</gene>
<sequence length="79" mass="8690">MGKVFEWEQQWIQLVFHIDFAESINLIIDSCLAHVINLATQAVLKGFSLASYAEDVATGADLTTSCDEIGMICTIVVKI</sequence>
<protein>
    <submittedName>
        <fullName evidence="1">Uncharacterized protein</fullName>
    </submittedName>
</protein>
<comment type="caution">
    <text evidence="1">The sequence shown here is derived from an EMBL/GenBank/DDBJ whole genome shotgun (WGS) entry which is preliminary data.</text>
</comment>
<accession>A0AAV5ABY6</accession>
<dbReference type="Proteomes" id="UP001050691">
    <property type="component" value="Unassembled WGS sequence"/>
</dbReference>
<proteinExistence type="predicted"/>
<dbReference type="EMBL" id="BPWL01000005">
    <property type="protein sequence ID" value="GJJ10729.1"/>
    <property type="molecule type" value="Genomic_DNA"/>
</dbReference>
<organism evidence="1 2">
    <name type="scientific">Clathrus columnatus</name>
    <dbReference type="NCBI Taxonomy" id="1419009"/>
    <lineage>
        <taxon>Eukaryota</taxon>
        <taxon>Fungi</taxon>
        <taxon>Dikarya</taxon>
        <taxon>Basidiomycota</taxon>
        <taxon>Agaricomycotina</taxon>
        <taxon>Agaricomycetes</taxon>
        <taxon>Phallomycetidae</taxon>
        <taxon>Phallales</taxon>
        <taxon>Clathraceae</taxon>
        <taxon>Clathrus</taxon>
    </lineage>
</organism>